<name>A0AAD3SAT9_NEPGR</name>
<keyword evidence="1" id="KW-0472">Membrane</keyword>
<accession>A0AAD3SAT9</accession>
<evidence type="ECO:0000313" key="3">
    <source>
        <dbReference type="Proteomes" id="UP001279734"/>
    </source>
</evidence>
<protein>
    <submittedName>
        <fullName evidence="2">Uncharacterized protein</fullName>
    </submittedName>
</protein>
<evidence type="ECO:0000313" key="2">
    <source>
        <dbReference type="EMBL" id="GMH07284.1"/>
    </source>
</evidence>
<dbReference type="EMBL" id="BSYO01000007">
    <property type="protein sequence ID" value="GMH07284.1"/>
    <property type="molecule type" value="Genomic_DNA"/>
</dbReference>
<proteinExistence type="predicted"/>
<keyword evidence="3" id="KW-1185">Reference proteome</keyword>
<comment type="caution">
    <text evidence="2">The sequence shown here is derived from an EMBL/GenBank/DDBJ whole genome shotgun (WGS) entry which is preliminary data.</text>
</comment>
<keyword evidence="1" id="KW-0812">Transmembrane</keyword>
<keyword evidence="1" id="KW-1133">Transmembrane helix</keyword>
<dbReference type="Proteomes" id="UP001279734">
    <property type="component" value="Unassembled WGS sequence"/>
</dbReference>
<gene>
    <name evidence="2" type="ORF">Nepgr_009124</name>
</gene>
<sequence>MITNGSILKVKNLLPLQRLPFVVPNNGSTVPNIAVIATKIVQVFCQRHYTFFWSLSIHSDSSCQSLEETIKGAIVSQSYQQIPALLSSSKGIGWNQNPFSFLSTFPFKCRTQIIDEILQSFVPLRPRSCLQVAYDCLLSYTLQNPQPFPLHLQSFNELFDLVVFQFLKSTFFFPLLGWIIGTSLCVSGISCWK</sequence>
<reference evidence="2" key="1">
    <citation type="submission" date="2023-05" db="EMBL/GenBank/DDBJ databases">
        <title>Nepenthes gracilis genome sequencing.</title>
        <authorList>
            <person name="Fukushima K."/>
        </authorList>
    </citation>
    <scope>NUCLEOTIDE SEQUENCE</scope>
    <source>
        <strain evidence="2">SING2019-196</strain>
    </source>
</reference>
<evidence type="ECO:0000256" key="1">
    <source>
        <dbReference type="SAM" id="Phobius"/>
    </source>
</evidence>
<dbReference type="AlphaFoldDB" id="A0AAD3SAT9"/>
<organism evidence="2 3">
    <name type="scientific">Nepenthes gracilis</name>
    <name type="common">Slender pitcher plant</name>
    <dbReference type="NCBI Taxonomy" id="150966"/>
    <lineage>
        <taxon>Eukaryota</taxon>
        <taxon>Viridiplantae</taxon>
        <taxon>Streptophyta</taxon>
        <taxon>Embryophyta</taxon>
        <taxon>Tracheophyta</taxon>
        <taxon>Spermatophyta</taxon>
        <taxon>Magnoliopsida</taxon>
        <taxon>eudicotyledons</taxon>
        <taxon>Gunneridae</taxon>
        <taxon>Pentapetalae</taxon>
        <taxon>Caryophyllales</taxon>
        <taxon>Nepenthaceae</taxon>
        <taxon>Nepenthes</taxon>
    </lineage>
</organism>
<feature type="transmembrane region" description="Helical" evidence="1">
    <location>
        <begin position="171"/>
        <end position="192"/>
    </location>
</feature>